<protein>
    <submittedName>
        <fullName evidence="1">Uncharacterized protein</fullName>
    </submittedName>
</protein>
<dbReference type="Proteomes" id="UP000640489">
    <property type="component" value="Unassembled WGS sequence"/>
</dbReference>
<dbReference type="RefSeq" id="WP_194709266.1">
    <property type="nucleotide sequence ID" value="NZ_JADKPN010000023.1"/>
</dbReference>
<organism evidence="1 2">
    <name type="scientific">Nocardioides islandensis</name>
    <dbReference type="NCBI Taxonomy" id="433663"/>
    <lineage>
        <taxon>Bacteria</taxon>
        <taxon>Bacillati</taxon>
        <taxon>Actinomycetota</taxon>
        <taxon>Actinomycetes</taxon>
        <taxon>Propionibacteriales</taxon>
        <taxon>Nocardioidaceae</taxon>
        <taxon>Nocardioides</taxon>
    </lineage>
</organism>
<gene>
    <name evidence="1" type="ORF">ISU07_23350</name>
</gene>
<dbReference type="AlphaFoldDB" id="A0A930VGC1"/>
<reference evidence="1" key="1">
    <citation type="submission" date="2020-11" db="EMBL/GenBank/DDBJ databases">
        <title>Nocardioides sp. nov., isolated from Soil of Cynanchum wilfordii Hemsley rhizosphere.</title>
        <authorList>
            <person name="Lee J.-S."/>
            <person name="Suh M.K."/>
            <person name="Kim J.-S."/>
        </authorList>
    </citation>
    <scope>NUCLEOTIDE SEQUENCE</scope>
    <source>
        <strain evidence="1">KCTC 19275</strain>
    </source>
</reference>
<name>A0A930VGC1_9ACTN</name>
<accession>A0A930VGC1</accession>
<sequence>MPQVDRDEDRPDDWGPETVQSLAWERGYIQTTDGLVCRVCGALLPMGLRMQGTQQLASAEVRHEDWHRRLGG</sequence>
<evidence type="ECO:0000313" key="2">
    <source>
        <dbReference type="Proteomes" id="UP000640489"/>
    </source>
</evidence>
<dbReference type="EMBL" id="JADKPN010000023">
    <property type="protein sequence ID" value="MBF4766083.1"/>
    <property type="molecule type" value="Genomic_DNA"/>
</dbReference>
<proteinExistence type="predicted"/>
<comment type="caution">
    <text evidence="1">The sequence shown here is derived from an EMBL/GenBank/DDBJ whole genome shotgun (WGS) entry which is preliminary data.</text>
</comment>
<keyword evidence="2" id="KW-1185">Reference proteome</keyword>
<evidence type="ECO:0000313" key="1">
    <source>
        <dbReference type="EMBL" id="MBF4766083.1"/>
    </source>
</evidence>